<reference evidence="1 2" key="1">
    <citation type="journal article" date="2006" name="J. Bacteriol.">
        <title>Pathogenomic sequence analysis of Bacillus cereus and Bacillus thuringiensis isolates closely related to Bacillus anthracis.</title>
        <authorList>
            <person name="Han C.S."/>
            <person name="Xie G."/>
            <person name="Challacombe J.F."/>
            <person name="Altherr M.R."/>
            <person name="Bhotika S.S."/>
            <person name="Brown N."/>
            <person name="Bruce D."/>
            <person name="Campbell C.S."/>
            <person name="Campbell M.L."/>
            <person name="Chen J."/>
            <person name="Chertkov O."/>
            <person name="Cleland C."/>
            <person name="Dimitrijevic M."/>
            <person name="Doggett N.A."/>
            <person name="Fawcett J.J."/>
            <person name="Glavina T."/>
            <person name="Goodwin L.A."/>
            <person name="Green L.D."/>
            <person name="Hill K.K."/>
            <person name="Hitchcock P."/>
            <person name="Jackson P.J."/>
            <person name="Keim P."/>
            <person name="Kewalramani A.R."/>
            <person name="Longmire J."/>
            <person name="Lucas S."/>
            <person name="Malfatti S."/>
            <person name="McMurry K."/>
            <person name="Meincke L.J."/>
            <person name="Misra M."/>
            <person name="Moseman B.L."/>
            <person name="Mundt M."/>
            <person name="Munk A.C."/>
            <person name="Okinaka R.T."/>
            <person name="Parson-Quintana B."/>
            <person name="Reilly L.P."/>
            <person name="Richardson P."/>
            <person name="Robinson D.L."/>
            <person name="Rubin E."/>
            <person name="Saunders E."/>
            <person name="Tapia R."/>
            <person name="Tesmer J.G."/>
            <person name="Thayer N."/>
            <person name="Thompson L.S."/>
            <person name="Tice H."/>
            <person name="Ticknor L.O."/>
            <person name="Wills P.L."/>
            <person name="Brettin T.S."/>
            <person name="Gilna P."/>
        </authorList>
    </citation>
    <scope>NUCLEOTIDE SEQUENCE [LARGE SCALE GENOMIC DNA]</scope>
    <source>
        <strain evidence="1 2">97-27</strain>
    </source>
</reference>
<sequence length="351" mass="41465">MKTFSDLVFFIYGIFCLCEKRARCYMKRIKNVMLLLLCFLCLSGCNYEDEDQVKKYVKKKHGIDVIVTDWGAIHEGNMGHTYHTVQAKNNKNIQFRVEVDGLVYSRIKGDEYQYGKKTYEEYKKFKPMLEEIKKLGYVEPENKNVFQYIVDDDIEEKPTDTLLLTLKTSDKIDYSQFESKELDRLYALIQFIKKSNRKITKIEIEDHNGKSIGFPFQNVQKAITKEELLLTMKNTVSGYWTYLIQTETKIGVRLNEIQNDRFVIEDITCPHPKDGNCLEYELTLVFNDSEIKYRNDPYVIEDLRNVVTILKEELYNKEFNIFLRNKDGTSYSLWLSSEKIKESNNIEELVK</sequence>
<dbReference type="HOGENOM" id="CLU_067750_0_0_9"/>
<dbReference type="PATRIC" id="fig|281309.8.peg.3010"/>
<dbReference type="AlphaFoldDB" id="Q6HH15"/>
<protein>
    <submittedName>
        <fullName evidence="1">Uncharacterized protein</fullName>
    </submittedName>
</protein>
<evidence type="ECO:0000313" key="2">
    <source>
        <dbReference type="Proteomes" id="UP000001301"/>
    </source>
</evidence>
<gene>
    <name evidence="1" type="ordered locus">BT9727_2837</name>
</gene>
<accession>Q6HH15</accession>
<proteinExistence type="predicted"/>
<dbReference type="Proteomes" id="UP000001301">
    <property type="component" value="Chromosome"/>
</dbReference>
<organism evidence="1 2">
    <name type="scientific">Bacillus thuringiensis subsp. konkukian (strain 97-27)</name>
    <dbReference type="NCBI Taxonomy" id="281309"/>
    <lineage>
        <taxon>Bacteria</taxon>
        <taxon>Bacillati</taxon>
        <taxon>Bacillota</taxon>
        <taxon>Bacilli</taxon>
        <taxon>Bacillales</taxon>
        <taxon>Bacillaceae</taxon>
        <taxon>Bacillus</taxon>
        <taxon>Bacillus cereus group</taxon>
    </lineage>
</organism>
<name>Q6HH15_BACHK</name>
<dbReference type="KEGG" id="btk:BT9727_2837"/>
<dbReference type="EMBL" id="AE017355">
    <property type="protein sequence ID" value="AAT60180.1"/>
    <property type="molecule type" value="Genomic_DNA"/>
</dbReference>
<evidence type="ECO:0000313" key="1">
    <source>
        <dbReference type="EMBL" id="AAT60180.1"/>
    </source>
</evidence>